<dbReference type="InterPro" id="IPR015649">
    <property type="entry name" value="SCHIP_1_C"/>
</dbReference>
<keyword evidence="1 2" id="KW-0175">Coiled coil</keyword>
<evidence type="ECO:0000313" key="5">
    <source>
        <dbReference type="Proteomes" id="UP000829999"/>
    </source>
</evidence>
<dbReference type="RefSeq" id="XP_050550130.1">
    <property type="nucleotide sequence ID" value="XM_050694173.1"/>
</dbReference>
<feature type="domain" description="Schwannomin interacting protein 1 C-terminal" evidence="4">
    <location>
        <begin position="716"/>
        <end position="863"/>
    </location>
</feature>
<dbReference type="PANTHER" id="PTHR13103:SF2">
    <property type="entry name" value="IQCJ-SCHIP1 READTHROUGH TRANSCRIPT PROTEIN-RELATED"/>
    <property type="match status" value="1"/>
</dbReference>
<dbReference type="CTD" id="29970"/>
<dbReference type="GO" id="GO:0030054">
    <property type="term" value="C:cell junction"/>
    <property type="evidence" value="ECO:0007669"/>
    <property type="project" value="TreeGrafter"/>
</dbReference>
<keyword evidence="5" id="KW-1185">Reference proteome</keyword>
<dbReference type="PANTHER" id="PTHR13103">
    <property type="entry name" value="SCHWANNOMIN INTERACTING PROTEIN 1"/>
    <property type="match status" value="1"/>
</dbReference>
<organism evidence="5 6">
    <name type="scientific">Spodoptera frugiperda</name>
    <name type="common">Fall armyworm</name>
    <dbReference type="NCBI Taxonomy" id="7108"/>
    <lineage>
        <taxon>Eukaryota</taxon>
        <taxon>Metazoa</taxon>
        <taxon>Ecdysozoa</taxon>
        <taxon>Arthropoda</taxon>
        <taxon>Hexapoda</taxon>
        <taxon>Insecta</taxon>
        <taxon>Pterygota</taxon>
        <taxon>Neoptera</taxon>
        <taxon>Endopterygota</taxon>
        <taxon>Lepidoptera</taxon>
        <taxon>Glossata</taxon>
        <taxon>Ditrysia</taxon>
        <taxon>Noctuoidea</taxon>
        <taxon>Noctuidae</taxon>
        <taxon>Amphipyrinae</taxon>
        <taxon>Spodoptera</taxon>
    </lineage>
</organism>
<feature type="region of interest" description="Disordered" evidence="3">
    <location>
        <begin position="688"/>
        <end position="727"/>
    </location>
</feature>
<dbReference type="GO" id="GO:0005886">
    <property type="term" value="C:plasma membrane"/>
    <property type="evidence" value="ECO:0007669"/>
    <property type="project" value="TreeGrafter"/>
</dbReference>
<evidence type="ECO:0000256" key="1">
    <source>
        <dbReference type="ARBA" id="ARBA00023054"/>
    </source>
</evidence>
<dbReference type="GeneID" id="118273021"/>
<feature type="domain" description="Schwannomin interacting protein 1 C-terminal" evidence="4">
    <location>
        <begin position="670"/>
        <end position="715"/>
    </location>
</feature>
<feature type="coiled-coil region" evidence="2">
    <location>
        <begin position="370"/>
        <end position="404"/>
    </location>
</feature>
<dbReference type="Proteomes" id="UP000829999">
    <property type="component" value="Chromosome 1"/>
</dbReference>
<feature type="coiled-coil region" evidence="2">
    <location>
        <begin position="653"/>
        <end position="680"/>
    </location>
</feature>
<gene>
    <name evidence="6" type="primary">LOC118273021</name>
</gene>
<feature type="compositionally biased region" description="Polar residues" evidence="3">
    <location>
        <begin position="611"/>
        <end position="623"/>
    </location>
</feature>
<evidence type="ECO:0000313" key="6">
    <source>
        <dbReference type="RefSeq" id="XP_050550130.1"/>
    </source>
</evidence>
<evidence type="ECO:0000256" key="3">
    <source>
        <dbReference type="SAM" id="MobiDB-lite"/>
    </source>
</evidence>
<protein>
    <submittedName>
        <fullName evidence="6">Schwannomin-interacting protein 1 homolog isoform X4</fullName>
    </submittedName>
</protein>
<feature type="region of interest" description="Disordered" evidence="3">
    <location>
        <begin position="584"/>
        <end position="632"/>
    </location>
</feature>
<reference evidence="6" key="1">
    <citation type="submission" date="2025-08" db="UniProtKB">
        <authorList>
            <consortium name="RefSeq"/>
        </authorList>
    </citation>
    <scope>IDENTIFICATION</scope>
    <source>
        <tissue evidence="6">Whole larval tissue</tissue>
    </source>
</reference>
<sequence>MRAGRPGGRANVTLSPSVGAHWLRNAPALRRSAVSLLAPRLRRNRLVFVYLQRISQKHITMRIKTSDNGNIALYNNQDVLSHRNSENRSWLSVNNSAQTNLRENTSEYSKVTNCNTAYNSQRKSDTFENYSTTSEVGADSEDLTVSPELVCNQQYRINNRHVNSVQTCNNTATDILEESTDTVRAPCSDFISNTNVYTETTPVDEERAFEHSDTDEMSENGIHPVPRGIVNPNYPGFQHLAHTLQDYSSNIENFYHSENEMTDDDVDVEITDLAYEPEPNQNETTDYKNINNNNNIKSDLINTTLLSPQSKSDSQQNIVDSQIKNDIPDLLKTISKNNNNNEESFNYDINCTDADIENNFHAKDIIGDFNKEIEDEIKQLLNYNINIQDDLEELRKDIKDTFAKPIENTINNISDVVNHVIKKLVETQCDENDDNPKDSFAKQQKLDEISEVNKENEKNTRTEMNLSRPTFLLIENNTNEKITDAFLSDGKDEININDYNTEKLSLNVENTIKQLSTELRKIIPKLDEMRERDRLWAESKKETVVIDGNSNEVAHTSKGYSLMNKSVHSQGKPDVSKTMRLTDNHISVRNNSIRSPIEPKAARDKQRETTTSKNSYRTAQSKTSVRKNDNSKDVDLGSFDVYNIETALPKLDLDAIENHLKAAKEAERRKRNDREEIRRRLAMGADAEEYYSMGHTDRPGKKPSLHSRLQSGAKLRPTSLSLKTKSRSSHSLGHIEIKESDFYVLQATLQTEARIALAQAKEMARIQMERERRSRAVSPVTEMLRRSMEKANAPLAPDRRRVSRQLLTDMNIAQLQVIVNELHSQIESLNDTLVKMLMARDELHMGQDSMLVDIEDLTRYLYTTYNLCGRNLGESEIPENKAQEPSEELAGRQGAD</sequence>
<name>A0A9R0EVW4_SPOFR</name>
<evidence type="ECO:0000259" key="4">
    <source>
        <dbReference type="Pfam" id="PF10148"/>
    </source>
</evidence>
<evidence type="ECO:0000256" key="2">
    <source>
        <dbReference type="SAM" id="Coils"/>
    </source>
</evidence>
<feature type="compositionally biased region" description="Polar residues" evidence="3">
    <location>
        <begin position="584"/>
        <end position="594"/>
    </location>
</feature>
<dbReference type="Pfam" id="PF10148">
    <property type="entry name" value="SCHIP-1_C"/>
    <property type="match status" value="2"/>
</dbReference>
<feature type="region of interest" description="Disordered" evidence="3">
    <location>
        <begin position="876"/>
        <end position="896"/>
    </location>
</feature>
<feature type="compositionally biased region" description="Basic and acidic residues" evidence="3">
    <location>
        <begin position="600"/>
        <end position="610"/>
    </location>
</feature>
<proteinExistence type="predicted"/>
<accession>A0A9R0EVW4</accession>
<dbReference type="AlphaFoldDB" id="A0A9R0EVW4"/>
<dbReference type="InterPro" id="IPR039045">
    <property type="entry name" value="SCHIP_1"/>
</dbReference>
<dbReference type="GO" id="GO:0035332">
    <property type="term" value="P:positive regulation of hippo signaling"/>
    <property type="evidence" value="ECO:0007669"/>
    <property type="project" value="TreeGrafter"/>
</dbReference>